<proteinExistence type="predicted"/>
<organism evidence="1 2">
    <name type="scientific">Candidatus Hakubella thermalkaliphila</name>
    <dbReference type="NCBI Taxonomy" id="2754717"/>
    <lineage>
        <taxon>Bacteria</taxon>
        <taxon>Bacillati</taxon>
        <taxon>Actinomycetota</taxon>
        <taxon>Actinomycetota incertae sedis</taxon>
        <taxon>Candidatus Hakubellales</taxon>
        <taxon>Candidatus Hakubellaceae</taxon>
        <taxon>Candidatus Hakubella</taxon>
    </lineage>
</organism>
<gene>
    <name evidence="1" type="ORF">HKBW3S33_00258</name>
</gene>
<dbReference type="Proteomes" id="UP000591948">
    <property type="component" value="Unassembled WGS sequence"/>
</dbReference>
<dbReference type="InterPro" id="IPR036249">
    <property type="entry name" value="Thioredoxin-like_sf"/>
</dbReference>
<dbReference type="AlphaFoldDB" id="A0A6V8P5H5"/>
<dbReference type="EMBL" id="BLRY01000007">
    <property type="protein sequence ID" value="GFP26844.1"/>
    <property type="molecule type" value="Genomic_DNA"/>
</dbReference>
<name>A0A6V8P5H5_9ACTN</name>
<keyword evidence="2" id="KW-1185">Reference proteome</keyword>
<evidence type="ECO:0000313" key="2">
    <source>
        <dbReference type="Proteomes" id="UP000591948"/>
    </source>
</evidence>
<evidence type="ECO:0000313" key="1">
    <source>
        <dbReference type="EMBL" id="GFP26844.1"/>
    </source>
</evidence>
<reference evidence="1 2" key="1">
    <citation type="journal article" date="2020" name="Front. Microbiol.">
        <title>Single-cell genomics of novel Actinobacteria with the Wood-Ljungdahl pathway discovered in a serpentinizing system.</title>
        <authorList>
            <person name="Merino N."/>
            <person name="Kawai M."/>
            <person name="Boyd E.S."/>
            <person name="Colman D.R."/>
            <person name="McGlynn S.E."/>
            <person name="Nealson K.H."/>
            <person name="Kurokawa K."/>
            <person name="Hongoh Y."/>
        </authorList>
    </citation>
    <scope>NUCLEOTIDE SEQUENCE [LARGE SCALE GENOMIC DNA]</scope>
    <source>
        <strain evidence="1 2">S33</strain>
    </source>
</reference>
<sequence length="188" mass="21284">MAVLSRCLKHLLIPLIFLGIYSGGTLPAHASPTLETSVSETPVTIYSSQACGHCHIYVEEVVEEVLKQVGFENITIKDFISDQKARQELVELTQKLGIPMELRGHLAIFIDDSIILEGHVPIPVITDLLRLGEKRPFERIVVLQDEMHGAKSYKVWAFRGEIKEYPLDTPISQYLDWLQKNFSWVNLG</sequence>
<protein>
    <submittedName>
        <fullName evidence="1">Uncharacterized protein</fullName>
    </submittedName>
</protein>
<dbReference type="PROSITE" id="PS51354">
    <property type="entry name" value="GLUTAREDOXIN_2"/>
    <property type="match status" value="1"/>
</dbReference>
<accession>A0A6V8P5H5</accession>
<dbReference type="SUPFAM" id="SSF52833">
    <property type="entry name" value="Thioredoxin-like"/>
    <property type="match status" value="1"/>
</dbReference>
<comment type="caution">
    <text evidence="1">The sequence shown here is derived from an EMBL/GenBank/DDBJ whole genome shotgun (WGS) entry which is preliminary data.</text>
</comment>